<evidence type="ECO:0000313" key="3">
    <source>
        <dbReference type="EMBL" id="EOT66081.1"/>
    </source>
</evidence>
<dbReference type="InterPro" id="IPR000600">
    <property type="entry name" value="ROK"/>
</dbReference>
<gene>
    <name evidence="3" type="ORF">I586_02352</name>
    <name evidence="2" type="ORF">UAY_03019</name>
</gene>
<comment type="caution">
    <text evidence="2">The sequence shown here is derived from an EMBL/GenBank/DDBJ whole genome shotgun (WGS) entry which is preliminary data.</text>
</comment>
<evidence type="ECO:0008006" key="6">
    <source>
        <dbReference type="Google" id="ProtNLM"/>
    </source>
</evidence>
<dbReference type="PATRIC" id="fig|1158609.3.peg.2941"/>
<organism evidence="2 4">
    <name type="scientific">Enterococcus moraviensis ATCC BAA-383</name>
    <dbReference type="NCBI Taxonomy" id="1158609"/>
    <lineage>
        <taxon>Bacteria</taxon>
        <taxon>Bacillati</taxon>
        <taxon>Bacillota</taxon>
        <taxon>Bacilli</taxon>
        <taxon>Lactobacillales</taxon>
        <taxon>Enterococcaceae</taxon>
        <taxon>Enterococcus</taxon>
    </lineage>
</organism>
<dbReference type="AlphaFoldDB" id="R2T780"/>
<reference evidence="2 4" key="1">
    <citation type="submission" date="2013-02" db="EMBL/GenBank/DDBJ databases">
        <title>The Genome Sequence of Enterococcus moraviensis BAA-383.</title>
        <authorList>
            <consortium name="The Broad Institute Genome Sequencing Platform"/>
            <consortium name="The Broad Institute Genome Sequencing Center for Infectious Disease"/>
            <person name="Earl A.M."/>
            <person name="Gilmore M.S."/>
            <person name="Lebreton F."/>
            <person name="Walker B."/>
            <person name="Young S.K."/>
            <person name="Zeng Q."/>
            <person name="Gargeya S."/>
            <person name="Fitzgerald M."/>
            <person name="Haas B."/>
            <person name="Abouelleil A."/>
            <person name="Alvarado L."/>
            <person name="Arachchi H.M."/>
            <person name="Berlin A.M."/>
            <person name="Chapman S.B."/>
            <person name="Dewar J."/>
            <person name="Goldberg J."/>
            <person name="Griggs A."/>
            <person name="Gujja S."/>
            <person name="Hansen M."/>
            <person name="Howarth C."/>
            <person name="Imamovic A."/>
            <person name="Larimer J."/>
            <person name="McCowan C."/>
            <person name="Murphy C."/>
            <person name="Neiman D."/>
            <person name="Pearson M."/>
            <person name="Priest M."/>
            <person name="Roberts A."/>
            <person name="Saif S."/>
            <person name="Shea T."/>
            <person name="Sisk P."/>
            <person name="Sykes S."/>
            <person name="Wortman J."/>
            <person name="Nusbaum C."/>
            <person name="Birren B."/>
        </authorList>
    </citation>
    <scope>NUCLEOTIDE SEQUENCE [LARGE SCALE GENOMIC DNA]</scope>
    <source>
        <strain evidence="2 4">ATCC BAA-383</strain>
    </source>
</reference>
<dbReference type="HOGENOM" id="CLU_036604_13_1_9"/>
<protein>
    <recommendedName>
        <fullName evidence="6">ROK family protein</fullName>
    </recommendedName>
</protein>
<dbReference type="SUPFAM" id="SSF53067">
    <property type="entry name" value="Actin-like ATPase domain"/>
    <property type="match status" value="1"/>
</dbReference>
<evidence type="ECO:0000256" key="1">
    <source>
        <dbReference type="ARBA" id="ARBA00006479"/>
    </source>
</evidence>
<dbReference type="CDD" id="cd24077">
    <property type="entry name" value="ASKHA_ATPase_ROK_SaXylR-like"/>
    <property type="match status" value="1"/>
</dbReference>
<dbReference type="EMBL" id="AJAS01000025">
    <property type="protein sequence ID" value="EOH96109.1"/>
    <property type="molecule type" value="Genomic_DNA"/>
</dbReference>
<dbReference type="PANTHER" id="PTHR18964">
    <property type="entry name" value="ROK (REPRESSOR, ORF, KINASE) FAMILY"/>
    <property type="match status" value="1"/>
</dbReference>
<dbReference type="InterPro" id="IPR043129">
    <property type="entry name" value="ATPase_NBD"/>
</dbReference>
<name>R2T780_9ENTE</name>
<dbReference type="Proteomes" id="UP000013781">
    <property type="component" value="Unassembled WGS sequence"/>
</dbReference>
<proteinExistence type="inferred from homology"/>
<keyword evidence="5" id="KW-1185">Reference proteome</keyword>
<evidence type="ECO:0000313" key="2">
    <source>
        <dbReference type="EMBL" id="EOH96109.1"/>
    </source>
</evidence>
<sequence>MIEDELVTETGIGDAGNSGGRKPILLKFNGKSALSISFDIGYDYIEGLFSFLDGDEIKSESKRKLKIDSTNVVGLIRTIVSDFEKVAPETKHGIIGITLAIHGVIHQNKVVFTPYYDLDTMDLYEEISSIFPYPVYIENEANLTALGEYTFSSTFDSLISLSIHSGIGAGIVEDGKLQIGKHGKAGEIGHSILYPSGTTCPCGNQGCLEQYASNKVLYDEFAKLKGLTHVNTQIIRDYYLKKDTETMILIEKNTYLLSIGINNVVTLYDPEIVIINSSIYRAIPEMVELVKVHMNGYFSKDIMICNSPLEDKATLYGCTAINGQHFLNVQRLKFNEKI</sequence>
<dbReference type="STRING" id="155617.RV09_GL001119"/>
<evidence type="ECO:0000313" key="5">
    <source>
        <dbReference type="Proteomes" id="UP000014157"/>
    </source>
</evidence>
<dbReference type="PANTHER" id="PTHR18964:SF149">
    <property type="entry name" value="BIFUNCTIONAL UDP-N-ACETYLGLUCOSAMINE 2-EPIMERASE_N-ACETYLMANNOSAMINE KINASE"/>
    <property type="match status" value="1"/>
</dbReference>
<dbReference type="InterPro" id="IPR049874">
    <property type="entry name" value="ROK_cs"/>
</dbReference>
<dbReference type="Gene3D" id="3.30.420.40">
    <property type="match status" value="2"/>
</dbReference>
<dbReference type="Proteomes" id="UP000014157">
    <property type="component" value="Unassembled WGS sequence"/>
</dbReference>
<dbReference type="EMBL" id="ASWB01000003">
    <property type="protein sequence ID" value="EOT66081.1"/>
    <property type="molecule type" value="Genomic_DNA"/>
</dbReference>
<comment type="similarity">
    <text evidence="1">Belongs to the ROK (NagC/XylR) family.</text>
</comment>
<dbReference type="Pfam" id="PF00480">
    <property type="entry name" value="ROK"/>
    <property type="match status" value="1"/>
</dbReference>
<dbReference type="PROSITE" id="PS01125">
    <property type="entry name" value="ROK"/>
    <property type="match status" value="1"/>
</dbReference>
<reference evidence="3 5" key="2">
    <citation type="submission" date="2013-03" db="EMBL/GenBank/DDBJ databases">
        <title>The Genome Sequence of Enterococcus moraviensis BAA-383 (PacBio/Illumina hybrid assembly).</title>
        <authorList>
            <consortium name="The Broad Institute Genomics Platform"/>
            <consortium name="The Broad Institute Genome Sequencing Center for Infectious Disease"/>
            <person name="Earl A."/>
            <person name="Russ C."/>
            <person name="Gilmore M."/>
            <person name="Surin D."/>
            <person name="Walker B."/>
            <person name="Young S."/>
            <person name="Zeng Q."/>
            <person name="Gargeya S."/>
            <person name="Fitzgerald M."/>
            <person name="Haas B."/>
            <person name="Abouelleil A."/>
            <person name="Allen A.W."/>
            <person name="Alvarado L."/>
            <person name="Arachchi H.M."/>
            <person name="Berlin A.M."/>
            <person name="Chapman S.B."/>
            <person name="Gainer-Dewar J."/>
            <person name="Goldberg J."/>
            <person name="Griggs A."/>
            <person name="Gujja S."/>
            <person name="Hansen M."/>
            <person name="Howarth C."/>
            <person name="Imamovic A."/>
            <person name="Ireland A."/>
            <person name="Larimer J."/>
            <person name="McCowan C."/>
            <person name="Murphy C."/>
            <person name="Pearson M."/>
            <person name="Poon T.W."/>
            <person name="Priest M."/>
            <person name="Roberts A."/>
            <person name="Saif S."/>
            <person name="Shea T."/>
            <person name="Sisk P."/>
            <person name="Sykes S."/>
            <person name="Wortman J."/>
            <person name="Nusbaum C."/>
            <person name="Birren B."/>
        </authorList>
    </citation>
    <scope>NUCLEOTIDE SEQUENCE [LARGE SCALE GENOMIC DNA]</scope>
    <source>
        <strain evidence="3 5">ATCC BAA-383</strain>
    </source>
</reference>
<dbReference type="RefSeq" id="WP_010766331.1">
    <property type="nucleotide sequence ID" value="NZ_ASWB01000003.1"/>
</dbReference>
<accession>R2T780</accession>
<dbReference type="eggNOG" id="COG1940">
    <property type="taxonomic scope" value="Bacteria"/>
</dbReference>
<evidence type="ECO:0000313" key="4">
    <source>
        <dbReference type="Proteomes" id="UP000013781"/>
    </source>
</evidence>